<name>A0A7G3UPQ8_STRT9</name>
<keyword evidence="2" id="KW-1133">Transmembrane helix</keyword>
<reference evidence="3 4" key="1">
    <citation type="journal article" date="2012" name="J. Bacteriol.">
        <title>Draft genome of Streptomyces tsukubaensis NRRL 18488, the producer of the clinically important immunosuppressant tacrolimus (FK506).</title>
        <authorList>
            <person name="Barreiro C."/>
            <person name="Prieto C."/>
            <person name="Sola-Landa A."/>
            <person name="Solera E."/>
            <person name="Martinez-Castro M."/>
            <person name="Perez-Redondo R."/>
            <person name="Garcia-Estrada C."/>
            <person name="Aparicio J.F."/>
            <person name="Fernandez-Martinez L.T."/>
            <person name="Santos-Aberturas J."/>
            <person name="Salehi-Najafabadi Z."/>
            <person name="Rodriguez-Garcia A."/>
            <person name="Tauch A."/>
            <person name="Martin J.F."/>
        </authorList>
    </citation>
    <scope>NUCLEOTIDE SEQUENCE [LARGE SCALE GENOMIC DNA]</scope>
    <source>
        <strain evidence="4">DSM 42081 / NBRC 108919 / NRRL 18488 / 9993</strain>
    </source>
</reference>
<accession>A0A7G3UPQ8</accession>
<feature type="region of interest" description="Disordered" evidence="1">
    <location>
        <begin position="210"/>
        <end position="256"/>
    </location>
</feature>
<gene>
    <name evidence="3" type="ORF">STSU_004765</name>
</gene>
<dbReference type="Proteomes" id="UP000005940">
    <property type="component" value="Chromosome"/>
</dbReference>
<evidence type="ECO:0008006" key="5">
    <source>
        <dbReference type="Google" id="ProtNLM"/>
    </source>
</evidence>
<keyword evidence="4" id="KW-1185">Reference proteome</keyword>
<organism evidence="3 4">
    <name type="scientific">Streptomyces tsukubensis (strain DSM 42081 / NBRC 108919 / NRRL 18488 / 9993)</name>
    <dbReference type="NCBI Taxonomy" id="1114943"/>
    <lineage>
        <taxon>Bacteria</taxon>
        <taxon>Bacillati</taxon>
        <taxon>Actinomycetota</taxon>
        <taxon>Actinomycetes</taxon>
        <taxon>Kitasatosporales</taxon>
        <taxon>Streptomycetaceae</taxon>
        <taxon>Streptomyces</taxon>
    </lineage>
</organism>
<evidence type="ECO:0000256" key="1">
    <source>
        <dbReference type="SAM" id="MobiDB-lite"/>
    </source>
</evidence>
<feature type="compositionally biased region" description="Low complexity" evidence="1">
    <location>
        <begin position="242"/>
        <end position="256"/>
    </location>
</feature>
<sequence>MGVWSRARGRADRATIRRIRREGIGPVEAARQVGDERQTARTAVYLLYLRGAVEVSEEGVLTAVPDAPEPADPVLSALFEGIRRRDAEGARLYEFLDDDDFAPYRNRLESHVPDVRRYAERTRAIALSAAFVLSVGINLHGVVSQTPFPPLGNDPGWWILLWFPIWAVLSLCAAAWPSEFSRRWRSFNRYCEQRVADALGEGPPYPVRAAVDKGAYRPTPPSPRRPGGSPSAERGAPGDGGSSWADDAGAYSCGGD</sequence>
<feature type="transmembrane region" description="Helical" evidence="2">
    <location>
        <begin position="155"/>
        <end position="176"/>
    </location>
</feature>
<keyword evidence="2" id="KW-0812">Transmembrane</keyword>
<evidence type="ECO:0000256" key="2">
    <source>
        <dbReference type="SAM" id="Phobius"/>
    </source>
</evidence>
<protein>
    <recommendedName>
        <fullName evidence="5">TIGR04222 domain-containing membrane protein</fullName>
    </recommendedName>
</protein>
<proteinExistence type="predicted"/>
<evidence type="ECO:0000313" key="4">
    <source>
        <dbReference type="Proteomes" id="UP000005940"/>
    </source>
</evidence>
<feature type="transmembrane region" description="Helical" evidence="2">
    <location>
        <begin position="124"/>
        <end position="143"/>
    </location>
</feature>
<keyword evidence="2" id="KW-0472">Membrane</keyword>
<dbReference type="AlphaFoldDB" id="A0A7G3UPQ8"/>
<evidence type="ECO:0000313" key="3">
    <source>
        <dbReference type="EMBL" id="QKM71379.1"/>
    </source>
</evidence>
<dbReference type="EMBL" id="CP029159">
    <property type="protein sequence ID" value="QKM71379.1"/>
    <property type="molecule type" value="Genomic_DNA"/>
</dbReference>